<dbReference type="InterPro" id="IPR027417">
    <property type="entry name" value="P-loop_NTPase"/>
</dbReference>
<name>A0A8C5AQZ0_GADMO</name>
<feature type="coiled-coil region" evidence="12">
    <location>
        <begin position="1015"/>
        <end position="1049"/>
    </location>
</feature>
<evidence type="ECO:0000256" key="9">
    <source>
        <dbReference type="ARBA" id="ARBA00023175"/>
    </source>
</evidence>
<feature type="region of interest" description="Actin-binding" evidence="11">
    <location>
        <begin position="630"/>
        <end position="652"/>
    </location>
</feature>
<dbReference type="GO" id="GO:0016459">
    <property type="term" value="C:myosin complex"/>
    <property type="evidence" value="ECO:0007669"/>
    <property type="project" value="UniProtKB-KW"/>
</dbReference>
<feature type="binding site" evidence="11">
    <location>
        <begin position="163"/>
        <end position="170"/>
    </location>
    <ligand>
        <name>ATP</name>
        <dbReference type="ChEBI" id="CHEBI:30616"/>
    </ligand>
</feature>
<proteinExistence type="inferred from homology"/>
<dbReference type="InterPro" id="IPR000048">
    <property type="entry name" value="IQ_motif_EF-hand-BS"/>
</dbReference>
<feature type="domain" description="Myosin N-terminal SH3-like" evidence="16">
    <location>
        <begin position="8"/>
        <end position="60"/>
    </location>
</feature>
<dbReference type="Gene3D" id="3.40.850.10">
    <property type="entry name" value="Kinesin motor domain"/>
    <property type="match status" value="1"/>
</dbReference>
<dbReference type="Gene3D" id="1.10.10.820">
    <property type="match status" value="1"/>
</dbReference>
<evidence type="ECO:0000313" key="17">
    <source>
        <dbReference type="Ensembl" id="ENSGMOP00000035451.1"/>
    </source>
</evidence>
<evidence type="ECO:0000256" key="4">
    <source>
        <dbReference type="ARBA" id="ARBA00022741"/>
    </source>
</evidence>
<dbReference type="GO" id="GO:0005524">
    <property type="term" value="F:ATP binding"/>
    <property type="evidence" value="ECO:0007669"/>
    <property type="project" value="UniProtKB-UniRule"/>
</dbReference>
<feature type="coiled-coil region" evidence="12">
    <location>
        <begin position="902"/>
        <end position="929"/>
    </location>
</feature>
<dbReference type="SMART" id="SM00015">
    <property type="entry name" value="IQ"/>
    <property type="match status" value="6"/>
</dbReference>
<feature type="region of interest" description="Disordered" evidence="13">
    <location>
        <begin position="986"/>
        <end position="1005"/>
    </location>
</feature>
<evidence type="ECO:0000259" key="16">
    <source>
        <dbReference type="PROSITE" id="PS51844"/>
    </source>
</evidence>
<reference evidence="17" key="1">
    <citation type="submission" date="2025-08" db="UniProtKB">
        <authorList>
            <consortium name="Ensembl"/>
        </authorList>
    </citation>
    <scope>IDENTIFICATION</scope>
</reference>
<dbReference type="Pfam" id="PF00612">
    <property type="entry name" value="IQ"/>
    <property type="match status" value="4"/>
</dbReference>
<dbReference type="Pfam" id="PF01843">
    <property type="entry name" value="DIL"/>
    <property type="match status" value="1"/>
</dbReference>
<comment type="similarity">
    <text evidence="1 11">Belongs to the TRAFAC class myosin-kinesin ATPase superfamily. Myosin family.</text>
</comment>
<evidence type="ECO:0000256" key="1">
    <source>
        <dbReference type="ARBA" id="ARBA00008314"/>
    </source>
</evidence>
<organism evidence="17 18">
    <name type="scientific">Gadus morhua</name>
    <name type="common">Atlantic cod</name>
    <dbReference type="NCBI Taxonomy" id="8049"/>
    <lineage>
        <taxon>Eukaryota</taxon>
        <taxon>Metazoa</taxon>
        <taxon>Chordata</taxon>
        <taxon>Craniata</taxon>
        <taxon>Vertebrata</taxon>
        <taxon>Euteleostomi</taxon>
        <taxon>Actinopterygii</taxon>
        <taxon>Neopterygii</taxon>
        <taxon>Teleostei</taxon>
        <taxon>Neoteleostei</taxon>
        <taxon>Acanthomorphata</taxon>
        <taxon>Zeiogadaria</taxon>
        <taxon>Gadariae</taxon>
        <taxon>Gadiformes</taxon>
        <taxon>Gadoidei</taxon>
        <taxon>Gadidae</taxon>
        <taxon>Gadus</taxon>
    </lineage>
</organism>
<evidence type="ECO:0000256" key="11">
    <source>
        <dbReference type="PROSITE-ProRule" id="PRU00782"/>
    </source>
</evidence>
<dbReference type="PROSITE" id="PS50096">
    <property type="entry name" value="IQ"/>
    <property type="match status" value="5"/>
</dbReference>
<keyword evidence="6" id="KW-0112">Calmodulin-binding</keyword>
<evidence type="ECO:0000256" key="6">
    <source>
        <dbReference type="ARBA" id="ARBA00022860"/>
    </source>
</evidence>
<evidence type="ECO:0000256" key="5">
    <source>
        <dbReference type="ARBA" id="ARBA00022840"/>
    </source>
</evidence>
<evidence type="ECO:0000256" key="13">
    <source>
        <dbReference type="SAM" id="MobiDB-lite"/>
    </source>
</evidence>
<dbReference type="GO" id="GO:0005737">
    <property type="term" value="C:cytoplasm"/>
    <property type="evidence" value="ECO:0007669"/>
    <property type="project" value="TreeGrafter"/>
</dbReference>
<evidence type="ECO:0000256" key="7">
    <source>
        <dbReference type="ARBA" id="ARBA00023054"/>
    </source>
</evidence>
<evidence type="ECO:0000259" key="15">
    <source>
        <dbReference type="PROSITE" id="PS51456"/>
    </source>
</evidence>
<feature type="domain" description="Dilute" evidence="14">
    <location>
        <begin position="1413"/>
        <end position="1690"/>
    </location>
</feature>
<evidence type="ECO:0000313" key="18">
    <source>
        <dbReference type="Proteomes" id="UP000694546"/>
    </source>
</evidence>
<dbReference type="SMART" id="SM01132">
    <property type="entry name" value="DIL"/>
    <property type="match status" value="1"/>
</dbReference>
<dbReference type="Pfam" id="PF25966">
    <property type="entry name" value="Myo5a"/>
    <property type="match status" value="1"/>
</dbReference>
<dbReference type="PANTHER" id="PTHR13140:SF273">
    <property type="entry name" value="UNCONVENTIONAL MYOSIN-VA"/>
    <property type="match status" value="1"/>
</dbReference>
<dbReference type="Gene3D" id="1.20.5.190">
    <property type="match status" value="3"/>
</dbReference>
<dbReference type="Gene3D" id="1.20.120.720">
    <property type="entry name" value="Myosin VI head, motor domain, U50 subdomain"/>
    <property type="match status" value="1"/>
</dbReference>
<feature type="compositionally biased region" description="Basic and acidic residues" evidence="13">
    <location>
        <begin position="986"/>
        <end position="995"/>
    </location>
</feature>
<sequence>MAVSELYSKSARVWLPDPEEVWRSAELTRAFTPGDQVLSLRLEDGSVLEHRIDLKSNRLPPLRNPNLLVGENDLTALSYLHEPAVLHNLKVRFTDSKLIYTYCGIVLVAINPYSSLPIYEADIIHAYSGQTLGDMDPHIFAVAEEAYKNMARDERNQSVIVSGESGAGKTVSAKYVMRYFATVSRSSVQANVEDKVLASNPIMEAIGNAKTTRNDNSSRFGKYIEIGFDKKNRIIGAMMKTYLLEKSRVVFQPLGERNYHILYQLCASSHLPEFKDFKLSCADDYLCTNQGQCLAIEGVDDAADMTETRRALTLLGFSDSDQMSLFRILAAILHFSNVEVKAQSADSSSITPDQHHLAMFCELMGVAYQDMAYWLCHRKLRTATETFVKTLSKVSAVNGRDALAKHIYAKLFGWIVDSINRTLKFAATRRCFIGILDIYGFETFDVNSFEQFCINYANEKLQQQFNLHVFKLEQEEYMKEEIPWSLIDFSDNEPCIRLIEARMGVLDLLDEECRMPKGSDDTWVQKLYTTLLKQNVHFDKPRLSNTAFIIHHFADKVEYQCDGFLEKNKDTVNEEHINVLKMSKFDLLVMLLEEQETDTNSTSSTSKRCRQGPASKVHKKTVGLQFRQSLTLLMDMLNATTPHYVRCIKPNDQKAPFTLEPMRTVQQLRSCGVLETIRISAAGYPSRWTYQEFFKRYGVLVRQKDVQTNFNQTCKTALEKLIEDRDKYQFGRTKIFFRAGQVAYLEDLRSEKLRLACVSIQKTLRCWLARKKYLRMRRSAVVLQKHVRAQQACRFVRLLRWTNAAVVIQKNVRMWAGRRAYQRERSAAVTIQGCFRSYKARQSYYKLLYEQKTVVIQSWVRGWLARKRHQRYLAAVVLLQSCVRRLGARRELKRLRAEARSVEHFKKLNVGMENKIMQLQRRIDQQVRKASVRQSALEKTQAAEQKRLRGAELDALTKAHRIPSLLEQLASLHRELDAVGREKEEQARAHQEHTLKVRPHPTHTHYKSQAALETNRQLEKELLEERAHYQSLLSEHLQLEERHGDLQDKMNRSSAVRCLYAVLTFTHDVTRAAVDMPVLLKLQRKVKELEEEKRSLFGQLNRREEAEQEKSKVGWTTRTCESYFRGGSQRQELESENKRLKQDLGSLRKSLTDDSGPLAPPKPGSMPYNVLLEQLDCSNEELEMRKEEVLLLRSHMVRQTAFKHKLHTLNEDGELWLAYEGLKETNRVLEGLLQDQGRAHQQEVQEVRRELLGVKEESGRQQQLLAQSLLLPKEAQVEACLQHEITRLANENLDLMERQEGQDKTVRVLKQQLKSYAERLEEFEGNSSRWPVQSTVSQIGIPVNITRKEKVFQGMLEYKEGDESMLLKNLVVDLTPRSVAVSSLPWLPAYIIFMCIRYADHINDEERVSTLLNSTIISIKGVIKRRGKDFETVSFWLANAGRFLHCLRQYSGDEDFTKHNTPRQNEHCLTNFELSGYQQVFGDLVIQIYQQLIKCTQDQLLPLIVAGMLEHETAQGVLGSMPASQRKRGASVAEEADAVTVETILQQLSLFHGAMRQHDMDQELVRQAVRQLFHFICAVTLNHLLLRKDMCSWGKGLQIRYKAWQLEEWLMEKELSDCGAKEALEPLVQAAQLLQINKKTPADAQAICAMCSALTAPQIVKVLNLYTPVIEFEERVSPTFIATIQDLLRDRSEPTTLMMDVKSVFPISIPFVPSLVVMDAIQIPASLHLGFLTRV</sequence>
<evidence type="ECO:0000259" key="14">
    <source>
        <dbReference type="PROSITE" id="PS51126"/>
    </source>
</evidence>
<keyword evidence="5 11" id="KW-0067">ATP-binding</keyword>
<evidence type="ECO:0000256" key="3">
    <source>
        <dbReference type="ARBA" id="ARBA00022737"/>
    </source>
</evidence>
<feature type="region of interest" description="Disordered" evidence="13">
    <location>
        <begin position="1147"/>
        <end position="1167"/>
    </location>
</feature>
<feature type="domain" description="Myosin motor" evidence="15">
    <location>
        <begin position="69"/>
        <end position="750"/>
    </location>
</feature>
<dbReference type="Gene3D" id="3.30.70.1590">
    <property type="match status" value="1"/>
</dbReference>
<dbReference type="CDD" id="cd15470">
    <property type="entry name" value="Myo5_CBD"/>
    <property type="match status" value="1"/>
</dbReference>
<gene>
    <name evidence="17" type="primary">LOC115550650</name>
</gene>
<dbReference type="GO" id="GO:0000146">
    <property type="term" value="F:microfilament motor activity"/>
    <property type="evidence" value="ECO:0007669"/>
    <property type="project" value="TreeGrafter"/>
</dbReference>
<dbReference type="InterPro" id="IPR058662">
    <property type="entry name" value="Myo5a/b_dom"/>
</dbReference>
<dbReference type="Proteomes" id="UP000694546">
    <property type="component" value="Chromosome 9"/>
</dbReference>
<dbReference type="PROSITE" id="PS51126">
    <property type="entry name" value="DILUTE"/>
    <property type="match status" value="1"/>
</dbReference>
<keyword evidence="7 12" id="KW-0175">Coiled coil</keyword>
<dbReference type="GO" id="GO:0007015">
    <property type="term" value="P:actin filament organization"/>
    <property type="evidence" value="ECO:0007669"/>
    <property type="project" value="TreeGrafter"/>
</dbReference>
<dbReference type="GO" id="GO:0051015">
    <property type="term" value="F:actin filament binding"/>
    <property type="evidence" value="ECO:0007669"/>
    <property type="project" value="TreeGrafter"/>
</dbReference>
<dbReference type="Pfam" id="PF00063">
    <property type="entry name" value="Myosin_head"/>
    <property type="match status" value="1"/>
</dbReference>
<dbReference type="InterPro" id="IPR001609">
    <property type="entry name" value="Myosin_head_motor_dom-like"/>
</dbReference>
<evidence type="ECO:0000256" key="2">
    <source>
        <dbReference type="ARBA" id="ARBA00022553"/>
    </source>
</evidence>
<evidence type="ECO:0000256" key="8">
    <source>
        <dbReference type="ARBA" id="ARBA00023123"/>
    </source>
</evidence>
<evidence type="ECO:0000256" key="12">
    <source>
        <dbReference type="SAM" id="Coils"/>
    </source>
</evidence>
<dbReference type="GO" id="GO:0016020">
    <property type="term" value="C:membrane"/>
    <property type="evidence" value="ECO:0007669"/>
    <property type="project" value="TreeGrafter"/>
</dbReference>
<reference evidence="17" key="2">
    <citation type="submission" date="2025-09" db="UniProtKB">
        <authorList>
            <consortium name="Ensembl"/>
        </authorList>
    </citation>
    <scope>IDENTIFICATION</scope>
</reference>
<dbReference type="SMART" id="SM00242">
    <property type="entry name" value="MYSc"/>
    <property type="match status" value="1"/>
</dbReference>
<dbReference type="Ensembl" id="ENSGMOT00000075866.1">
    <property type="protein sequence ID" value="ENSGMOP00000035451.1"/>
    <property type="gene ID" value="ENSGMOG00000003963.2"/>
</dbReference>
<keyword evidence="3" id="KW-0677">Repeat</keyword>
<dbReference type="Gene3D" id="1.20.58.530">
    <property type="match status" value="1"/>
</dbReference>
<protein>
    <submittedName>
        <fullName evidence="17">Unconventional myosin-Va-like</fullName>
    </submittedName>
</protein>
<keyword evidence="2" id="KW-0597">Phosphoprotein</keyword>
<dbReference type="InterPro" id="IPR036961">
    <property type="entry name" value="Kinesin_motor_dom_sf"/>
</dbReference>
<dbReference type="InterPro" id="IPR002710">
    <property type="entry name" value="Dilute_dom"/>
</dbReference>
<keyword evidence="8 11" id="KW-0518">Myosin</keyword>
<dbReference type="PANTHER" id="PTHR13140">
    <property type="entry name" value="MYOSIN"/>
    <property type="match status" value="1"/>
</dbReference>
<accession>A0A8C5AQZ0</accession>
<dbReference type="SUPFAM" id="SSF52540">
    <property type="entry name" value="P-loop containing nucleoside triphosphate hydrolases"/>
    <property type="match status" value="3"/>
</dbReference>
<dbReference type="CDD" id="cd01380">
    <property type="entry name" value="MYSc_Myo5"/>
    <property type="match status" value="1"/>
</dbReference>
<feature type="compositionally biased region" description="Basic residues" evidence="13">
    <location>
        <begin position="996"/>
        <end position="1005"/>
    </location>
</feature>
<evidence type="ECO:0000256" key="10">
    <source>
        <dbReference type="ARBA" id="ARBA00023203"/>
    </source>
</evidence>
<dbReference type="PRINTS" id="PR00193">
    <property type="entry name" value="MYOSINHEAVY"/>
</dbReference>
<dbReference type="InterPro" id="IPR004009">
    <property type="entry name" value="SH3_Myosin"/>
</dbReference>
<dbReference type="PROSITE" id="PS51456">
    <property type="entry name" value="MYOSIN_MOTOR"/>
    <property type="match status" value="1"/>
</dbReference>
<keyword evidence="10 11" id="KW-0009">Actin-binding</keyword>
<dbReference type="GeneTree" id="ENSGT00940000155347"/>
<keyword evidence="4 11" id="KW-0547">Nucleotide-binding</keyword>
<dbReference type="PROSITE" id="PS51844">
    <property type="entry name" value="SH3_LIKE"/>
    <property type="match status" value="1"/>
</dbReference>
<keyword evidence="18" id="KW-1185">Reference proteome</keyword>
<keyword evidence="9 11" id="KW-0505">Motor protein</keyword>
<dbReference type="InterPro" id="IPR036103">
    <property type="entry name" value="MYSc_Myo5"/>
</dbReference>